<dbReference type="Gene3D" id="3.40.50.300">
    <property type="entry name" value="P-loop containing nucleotide triphosphate hydrolases"/>
    <property type="match status" value="1"/>
</dbReference>
<dbReference type="PANTHER" id="PTHR12172">
    <property type="entry name" value="CELL CYCLE CHECKPOINT PROTEIN RAD17"/>
    <property type="match status" value="1"/>
</dbReference>
<keyword evidence="11" id="KW-1185">Reference proteome</keyword>
<evidence type="ECO:0000256" key="1">
    <source>
        <dbReference type="ARBA" id="ARBA00004123"/>
    </source>
</evidence>
<keyword evidence="3" id="KW-0547">Nucleotide-binding</keyword>
<dbReference type="GO" id="GO:0003689">
    <property type="term" value="F:DNA clamp loader activity"/>
    <property type="evidence" value="ECO:0007669"/>
    <property type="project" value="TreeGrafter"/>
</dbReference>
<evidence type="ECO:0000256" key="8">
    <source>
        <dbReference type="SAM" id="MobiDB-lite"/>
    </source>
</evidence>
<evidence type="ECO:0000256" key="6">
    <source>
        <dbReference type="ARBA" id="ARBA00023242"/>
    </source>
</evidence>
<evidence type="ECO:0000259" key="9">
    <source>
        <dbReference type="Pfam" id="PF25812"/>
    </source>
</evidence>
<keyword evidence="7" id="KW-0131">Cell cycle</keyword>
<evidence type="ECO:0000256" key="7">
    <source>
        <dbReference type="ARBA" id="ARBA00023306"/>
    </source>
</evidence>
<proteinExistence type="inferred from homology"/>
<sequence>MPLDKTLKRGASSSSTKLKSSKVSKSAEEPLHNAPKSVKPFLSVTKPPLFNLKGKGKECDVQLPKSKRDTQPNDENEKMWVDRYEPKSEAELAVHKRKVEGVRRWLQEALEDERLRKYRRILTLTGPAGTGKTATLRVLAEEMSLELVEWRNSVDDRFAGDWDDYERESLTQKFATFLARAGSCRPLLSTSQAASASASTSVTALSPSLPKRPVILLEDLPNILHPGTQTAFHTALNDFLASSPSAPLVIIVSDSGMRGEARDEYVAQSGSWGGRDIVDVRSIIPPDLLGGPYVTQIAFNPIAPTLMHRALQALLTPHSNSKAGVSTATPAKHPSKDTLDIIVSSSNGDIRSAIMALQFACTIELADSNTKRAAKGKKNKNVPARKILEAVSRREQSLALFHLLGKVLYNKRKDDPPIPSATAKDIQRERELDALIPEPPSLPEWHASHARRGSRVDIDTLYKDSPVDSSLFALYVHQNYTSFCEEVEECGGVCDWLSWVDASGGQHWHQANPHQFHLLAMGTLHSLPSPVARRSQKMFKPEFFDALKRSHEADDAIADVREWMQNLFIASDGVTYESISTGGWSKDEVVRELGAILRVRSHGDTPAPPPSHRDFSALAFASHVGGGTPLAEDDDNAADEPTQDTMFSANLMDHKTKPHQRDVYLGVGWLSDDEIEEFD</sequence>
<dbReference type="InterPro" id="IPR004582">
    <property type="entry name" value="Checkpoint_prot_Rad17_Rad24"/>
</dbReference>
<feature type="compositionally biased region" description="Low complexity" evidence="8">
    <location>
        <begin position="12"/>
        <end position="24"/>
    </location>
</feature>
<dbReference type="GO" id="GO:0005524">
    <property type="term" value="F:ATP binding"/>
    <property type="evidence" value="ECO:0007669"/>
    <property type="project" value="UniProtKB-KW"/>
</dbReference>
<dbReference type="STRING" id="50990.A0A4Y7QLF9"/>
<dbReference type="GO" id="GO:0003682">
    <property type="term" value="F:chromatin binding"/>
    <property type="evidence" value="ECO:0007669"/>
    <property type="project" value="TreeGrafter"/>
</dbReference>
<reference evidence="10 11" key="1">
    <citation type="submission" date="2018-06" db="EMBL/GenBank/DDBJ databases">
        <title>A transcriptomic atlas of mushroom development highlights an independent origin of complex multicellularity.</title>
        <authorList>
            <consortium name="DOE Joint Genome Institute"/>
            <person name="Krizsan K."/>
            <person name="Almasi E."/>
            <person name="Merenyi Z."/>
            <person name="Sahu N."/>
            <person name="Viragh M."/>
            <person name="Koszo T."/>
            <person name="Mondo S."/>
            <person name="Kiss B."/>
            <person name="Balint B."/>
            <person name="Kues U."/>
            <person name="Barry K."/>
            <person name="Hegedus J.C."/>
            <person name="Henrissat B."/>
            <person name="Johnson J."/>
            <person name="Lipzen A."/>
            <person name="Ohm R."/>
            <person name="Nagy I."/>
            <person name="Pangilinan J."/>
            <person name="Yan J."/>
            <person name="Xiong Y."/>
            <person name="Grigoriev I.V."/>
            <person name="Hibbett D.S."/>
            <person name="Nagy L.G."/>
        </authorList>
    </citation>
    <scope>NUCLEOTIDE SEQUENCE [LARGE SCALE GENOMIC DNA]</scope>
    <source>
        <strain evidence="10 11">SZMC22713</strain>
    </source>
</reference>
<feature type="region of interest" description="Disordered" evidence="8">
    <location>
        <begin position="1"/>
        <end position="76"/>
    </location>
</feature>
<comment type="subcellular location">
    <subcellularLocation>
        <location evidence="1">Nucleus</location>
    </subcellularLocation>
</comment>
<comment type="similarity">
    <text evidence="2">Belongs to the rad17/RAD24 family.</text>
</comment>
<name>A0A4Y7QLF9_9AGAM</name>
<dbReference type="GO" id="GO:0005634">
    <property type="term" value="C:nucleus"/>
    <property type="evidence" value="ECO:0007669"/>
    <property type="project" value="UniProtKB-SubCell"/>
</dbReference>
<dbReference type="EMBL" id="ML170158">
    <property type="protein sequence ID" value="TDL27922.1"/>
    <property type="molecule type" value="Genomic_DNA"/>
</dbReference>
<keyword evidence="10" id="KW-0378">Hydrolase</keyword>
<feature type="compositionally biased region" description="Basic and acidic residues" evidence="8">
    <location>
        <begin position="55"/>
        <end position="76"/>
    </location>
</feature>
<accession>A0A4Y7QLF9</accession>
<dbReference type="VEuPathDB" id="FungiDB:BD410DRAFT_824703"/>
<dbReference type="GO" id="GO:0006281">
    <property type="term" value="P:DNA repair"/>
    <property type="evidence" value="ECO:0007669"/>
    <property type="project" value="InterPro"/>
</dbReference>
<dbReference type="AlphaFoldDB" id="A0A4Y7QLF9"/>
<dbReference type="SUPFAM" id="SSF52540">
    <property type="entry name" value="P-loop containing nucleoside triphosphate hydrolases"/>
    <property type="match status" value="1"/>
</dbReference>
<keyword evidence="4" id="KW-0227">DNA damage</keyword>
<dbReference type="InterPro" id="IPR027417">
    <property type="entry name" value="P-loop_NTPase"/>
</dbReference>
<keyword evidence="6" id="KW-0539">Nucleus</keyword>
<evidence type="ECO:0000256" key="2">
    <source>
        <dbReference type="ARBA" id="ARBA00006168"/>
    </source>
</evidence>
<dbReference type="Pfam" id="PF25812">
    <property type="entry name" value="RAD24_helical"/>
    <property type="match status" value="1"/>
</dbReference>
<dbReference type="GO" id="GO:0033314">
    <property type="term" value="P:mitotic DNA replication checkpoint signaling"/>
    <property type="evidence" value="ECO:0007669"/>
    <property type="project" value="TreeGrafter"/>
</dbReference>
<organism evidence="10 11">
    <name type="scientific">Rickenella mellea</name>
    <dbReference type="NCBI Taxonomy" id="50990"/>
    <lineage>
        <taxon>Eukaryota</taxon>
        <taxon>Fungi</taxon>
        <taxon>Dikarya</taxon>
        <taxon>Basidiomycota</taxon>
        <taxon>Agaricomycotina</taxon>
        <taxon>Agaricomycetes</taxon>
        <taxon>Hymenochaetales</taxon>
        <taxon>Rickenellaceae</taxon>
        <taxon>Rickenella</taxon>
    </lineage>
</organism>
<dbReference type="InterPro" id="IPR057927">
    <property type="entry name" value="RAD24-like_helical"/>
</dbReference>
<evidence type="ECO:0000256" key="4">
    <source>
        <dbReference type="ARBA" id="ARBA00022763"/>
    </source>
</evidence>
<protein>
    <submittedName>
        <fullName evidence="10">P-loop containing nucleoside triphosphate hydrolase protein</fullName>
    </submittedName>
</protein>
<evidence type="ECO:0000256" key="5">
    <source>
        <dbReference type="ARBA" id="ARBA00022840"/>
    </source>
</evidence>
<evidence type="ECO:0000313" key="11">
    <source>
        <dbReference type="Proteomes" id="UP000294933"/>
    </source>
</evidence>
<keyword evidence="5" id="KW-0067">ATP-binding</keyword>
<feature type="domain" description="Checkpoint protein RAD24-like helical bundle" evidence="9">
    <location>
        <begin position="395"/>
        <end position="504"/>
    </location>
</feature>
<dbReference type="GO" id="GO:0016787">
    <property type="term" value="F:hydrolase activity"/>
    <property type="evidence" value="ECO:0007669"/>
    <property type="project" value="UniProtKB-KW"/>
</dbReference>
<evidence type="ECO:0000313" key="10">
    <source>
        <dbReference type="EMBL" id="TDL27922.1"/>
    </source>
</evidence>
<dbReference type="Pfam" id="PF03215">
    <property type="entry name" value="Rad17"/>
    <property type="match status" value="1"/>
</dbReference>
<evidence type="ECO:0000256" key="3">
    <source>
        <dbReference type="ARBA" id="ARBA00022741"/>
    </source>
</evidence>
<dbReference type="Proteomes" id="UP000294933">
    <property type="component" value="Unassembled WGS sequence"/>
</dbReference>
<gene>
    <name evidence="10" type="ORF">BD410DRAFT_824703</name>
</gene>
<dbReference type="OrthoDB" id="10265971at2759"/>
<dbReference type="GO" id="GO:0000077">
    <property type="term" value="P:DNA damage checkpoint signaling"/>
    <property type="evidence" value="ECO:0007669"/>
    <property type="project" value="TreeGrafter"/>
</dbReference>
<dbReference type="PANTHER" id="PTHR12172:SF0">
    <property type="entry name" value="CELL CYCLE CHECKPOINT PROTEIN RAD17"/>
    <property type="match status" value="1"/>
</dbReference>